<comment type="caution">
    <text evidence="2">The sequence shown here is derived from an EMBL/GenBank/DDBJ whole genome shotgun (WGS) entry which is preliminary data.</text>
</comment>
<evidence type="ECO:0000256" key="1">
    <source>
        <dbReference type="SAM" id="MobiDB-lite"/>
    </source>
</evidence>
<dbReference type="EMBL" id="QGKW02002005">
    <property type="protein sequence ID" value="KAF2540982.1"/>
    <property type="molecule type" value="Genomic_DNA"/>
</dbReference>
<protein>
    <submittedName>
        <fullName evidence="2">Uncharacterized protein</fullName>
    </submittedName>
</protein>
<evidence type="ECO:0000313" key="3">
    <source>
        <dbReference type="Proteomes" id="UP000712281"/>
    </source>
</evidence>
<sequence length="401" mass="44268">MTLLQHEVLRETSYQRNIISKTLEERWELIRTGRKHDGIEARRENPKLDKNSNFGIMQVFDEAKGSGNIYRQAECLQKIEVSPCMEALHAAWHVEARGGSTKHEVDRPSTRSGGVPHVSWTCSQPRGARGAAAHASGAMRSDTQAATNLKLIGQSVTLMIKWRCCPDLVQFHGFRSVEVLKFDTPPGSPKNCPEAKGDQSSQVQSSRPLGFGHVLSDQPAASRLEHCQSVTLMIKWRCCPDLVQFHGFRSVEVLKFDTPPGSPKNCPEAKGDQSSQVQSSRPLGFGHVLSDQPAASRLEHFNDPKDCGLSRGDPKDCGPWLVESSFFWPLWYEDMILPIERRNTKSPGPRFLTLSLNSGSCTGLGLVLTLSPKSGLGTGFGLVTLGKDDRKARCWTLGPPE</sequence>
<accession>A0A8S9GCI0</accession>
<evidence type="ECO:0000313" key="2">
    <source>
        <dbReference type="EMBL" id="KAF2540982.1"/>
    </source>
</evidence>
<feature type="region of interest" description="Disordered" evidence="1">
    <location>
        <begin position="99"/>
        <end position="119"/>
    </location>
</feature>
<name>A0A8S9GCI0_BRACR</name>
<dbReference type="Proteomes" id="UP000712281">
    <property type="component" value="Unassembled WGS sequence"/>
</dbReference>
<feature type="region of interest" description="Disordered" evidence="1">
    <location>
        <begin position="185"/>
        <end position="205"/>
    </location>
</feature>
<feature type="region of interest" description="Disordered" evidence="1">
    <location>
        <begin position="259"/>
        <end position="278"/>
    </location>
</feature>
<proteinExistence type="predicted"/>
<feature type="compositionally biased region" description="Basic and acidic residues" evidence="1">
    <location>
        <begin position="99"/>
        <end position="109"/>
    </location>
</feature>
<reference evidence="2" key="1">
    <citation type="submission" date="2019-12" db="EMBL/GenBank/DDBJ databases">
        <title>Genome sequencing and annotation of Brassica cretica.</title>
        <authorList>
            <person name="Studholme D.J."/>
            <person name="Sarris P.F."/>
        </authorList>
    </citation>
    <scope>NUCLEOTIDE SEQUENCE</scope>
    <source>
        <strain evidence="2">PFS-001/15</strain>
        <tissue evidence="2">Leaf</tissue>
    </source>
</reference>
<organism evidence="2 3">
    <name type="scientific">Brassica cretica</name>
    <name type="common">Mustard</name>
    <dbReference type="NCBI Taxonomy" id="69181"/>
    <lineage>
        <taxon>Eukaryota</taxon>
        <taxon>Viridiplantae</taxon>
        <taxon>Streptophyta</taxon>
        <taxon>Embryophyta</taxon>
        <taxon>Tracheophyta</taxon>
        <taxon>Spermatophyta</taxon>
        <taxon>Magnoliopsida</taxon>
        <taxon>eudicotyledons</taxon>
        <taxon>Gunneridae</taxon>
        <taxon>Pentapetalae</taxon>
        <taxon>rosids</taxon>
        <taxon>malvids</taxon>
        <taxon>Brassicales</taxon>
        <taxon>Brassicaceae</taxon>
        <taxon>Brassiceae</taxon>
        <taxon>Brassica</taxon>
    </lineage>
</organism>
<dbReference type="AlphaFoldDB" id="A0A8S9GCI0"/>
<gene>
    <name evidence="2" type="ORF">F2Q68_00031259</name>
</gene>